<dbReference type="InterPro" id="IPR025877">
    <property type="entry name" value="MobA-like_NTP_Trfase"/>
</dbReference>
<keyword evidence="5" id="KW-0460">Magnesium</keyword>
<comment type="caution">
    <text evidence="9">The sequence shown here is derived from an EMBL/GenBank/DDBJ whole genome shotgun (WGS) entry which is preliminary data.</text>
</comment>
<dbReference type="InterPro" id="IPR013482">
    <property type="entry name" value="Molybde_CF_guanTrfase"/>
</dbReference>
<reference evidence="9 10" key="1">
    <citation type="submission" date="2019-03" db="EMBL/GenBank/DDBJ databases">
        <title>Draft genome sequence data and analysis of a Fermenting Bacterium, Soehngenia longevitae strain 1933PT, isolated from petroleum reservoir in Azerbaijan.</title>
        <authorList>
            <person name="Grouzdev D.S."/>
            <person name="Bidzhieva S.K."/>
            <person name="Sokolova D.S."/>
            <person name="Tourova T.P."/>
            <person name="Poltaraus A.B."/>
            <person name="Nazina T.N."/>
        </authorList>
    </citation>
    <scope>NUCLEOTIDE SEQUENCE [LARGE SCALE GENOMIC DNA]</scope>
    <source>
        <strain evidence="9 10">1933P</strain>
    </source>
</reference>
<dbReference type="Proteomes" id="UP000298381">
    <property type="component" value="Unassembled WGS sequence"/>
</dbReference>
<dbReference type="PANTHER" id="PTHR19136">
    <property type="entry name" value="MOLYBDENUM COFACTOR GUANYLYLTRANSFERASE"/>
    <property type="match status" value="1"/>
</dbReference>
<gene>
    <name evidence="9" type="ORF">E4100_02005</name>
</gene>
<dbReference type="GO" id="GO:0006777">
    <property type="term" value="P:Mo-molybdopterin cofactor biosynthetic process"/>
    <property type="evidence" value="ECO:0007669"/>
    <property type="project" value="UniProtKB-KW"/>
</dbReference>
<name>A0A4Z0D9J3_9FIRM</name>
<organism evidence="9 10">
    <name type="scientific">Soehngenia longivitae</name>
    <dbReference type="NCBI Taxonomy" id="2562294"/>
    <lineage>
        <taxon>Bacteria</taxon>
        <taxon>Bacillati</taxon>
        <taxon>Bacillota</taxon>
        <taxon>Tissierellia</taxon>
        <taxon>Tissierellales</taxon>
        <taxon>Tissierellaceae</taxon>
        <taxon>Soehngenia</taxon>
    </lineage>
</organism>
<evidence type="ECO:0000313" key="9">
    <source>
        <dbReference type="EMBL" id="TFZ41525.1"/>
    </source>
</evidence>
<evidence type="ECO:0000256" key="6">
    <source>
        <dbReference type="ARBA" id="ARBA00023134"/>
    </source>
</evidence>
<evidence type="ECO:0000259" key="8">
    <source>
        <dbReference type="Pfam" id="PF12804"/>
    </source>
</evidence>
<dbReference type="GO" id="GO:0005525">
    <property type="term" value="F:GTP binding"/>
    <property type="evidence" value="ECO:0007669"/>
    <property type="project" value="UniProtKB-KW"/>
</dbReference>
<dbReference type="Pfam" id="PF12804">
    <property type="entry name" value="NTP_transf_3"/>
    <property type="match status" value="1"/>
</dbReference>
<evidence type="ECO:0000256" key="4">
    <source>
        <dbReference type="ARBA" id="ARBA00022741"/>
    </source>
</evidence>
<proteinExistence type="predicted"/>
<dbReference type="PANTHER" id="PTHR19136:SF81">
    <property type="entry name" value="MOLYBDENUM COFACTOR GUANYLYLTRANSFERASE"/>
    <property type="match status" value="1"/>
</dbReference>
<keyword evidence="2 9" id="KW-0808">Transferase</keyword>
<evidence type="ECO:0000313" key="10">
    <source>
        <dbReference type="Proteomes" id="UP000298381"/>
    </source>
</evidence>
<dbReference type="InterPro" id="IPR029044">
    <property type="entry name" value="Nucleotide-diphossugar_trans"/>
</dbReference>
<evidence type="ECO:0000256" key="5">
    <source>
        <dbReference type="ARBA" id="ARBA00022842"/>
    </source>
</evidence>
<dbReference type="GO" id="GO:0016779">
    <property type="term" value="F:nucleotidyltransferase activity"/>
    <property type="evidence" value="ECO:0007669"/>
    <property type="project" value="UniProtKB-KW"/>
</dbReference>
<keyword evidence="10" id="KW-1185">Reference proteome</keyword>
<dbReference type="SUPFAM" id="SSF53448">
    <property type="entry name" value="Nucleotide-diphospho-sugar transferases"/>
    <property type="match status" value="1"/>
</dbReference>
<dbReference type="OrthoDB" id="9788394at2"/>
<dbReference type="AlphaFoldDB" id="A0A4Z0D9J3"/>
<accession>A0A4Z0D9J3</accession>
<keyword evidence="9" id="KW-0548">Nucleotidyltransferase</keyword>
<protein>
    <submittedName>
        <fullName evidence="9">Molybdenum cofactor guanylyltransferase</fullName>
    </submittedName>
</protein>
<evidence type="ECO:0000256" key="7">
    <source>
        <dbReference type="ARBA" id="ARBA00023150"/>
    </source>
</evidence>
<keyword evidence="7" id="KW-0501">Molybdenum cofactor biosynthesis</keyword>
<evidence type="ECO:0000256" key="1">
    <source>
        <dbReference type="ARBA" id="ARBA00022490"/>
    </source>
</evidence>
<dbReference type="CDD" id="cd02503">
    <property type="entry name" value="MobA"/>
    <property type="match status" value="1"/>
</dbReference>
<keyword evidence="3" id="KW-0479">Metal-binding</keyword>
<dbReference type="EMBL" id="SRIB01000002">
    <property type="protein sequence ID" value="TFZ41525.1"/>
    <property type="molecule type" value="Genomic_DNA"/>
</dbReference>
<feature type="domain" description="MobA-like NTP transferase" evidence="8">
    <location>
        <begin position="2"/>
        <end position="141"/>
    </location>
</feature>
<evidence type="ECO:0000256" key="2">
    <source>
        <dbReference type="ARBA" id="ARBA00022679"/>
    </source>
</evidence>
<dbReference type="GO" id="GO:0046872">
    <property type="term" value="F:metal ion binding"/>
    <property type="evidence" value="ECO:0007669"/>
    <property type="project" value="UniProtKB-KW"/>
</dbReference>
<keyword evidence="4" id="KW-0547">Nucleotide-binding</keyword>
<sequence>MRMGFDKQFLKLENKSNVELLIEKLSPLFNDFIIVTNKPNEYDDEKIKYEKIKLVSDEIKDKGPLSGIHIGLKESKSKYAYLIACDMPIVNLDYIRYMMALLKIKESDAVVTEDRIGIEPFNAFYSRDLYKVIELYLNNDKIDIKTLLQTVNTTYIPHKKALKMSPDWSMFLNLNTKEDLEKYERSQSR</sequence>
<evidence type="ECO:0000256" key="3">
    <source>
        <dbReference type="ARBA" id="ARBA00022723"/>
    </source>
</evidence>
<dbReference type="Gene3D" id="3.90.550.10">
    <property type="entry name" value="Spore Coat Polysaccharide Biosynthesis Protein SpsA, Chain A"/>
    <property type="match status" value="1"/>
</dbReference>
<keyword evidence="1" id="KW-0963">Cytoplasm</keyword>
<keyword evidence="6" id="KW-0342">GTP-binding</keyword>